<comment type="similarity">
    <text evidence="1">Belongs to the CSN7/EIF3M family. CSN7 subfamily.</text>
</comment>
<evidence type="ECO:0000313" key="5">
    <source>
        <dbReference type="Proteomes" id="UP000039324"/>
    </source>
</evidence>
<dbReference type="EMBL" id="OVEO01000007">
    <property type="protein sequence ID" value="SPQ97482.1"/>
    <property type="molecule type" value="Genomic_DNA"/>
</dbReference>
<accession>A0A0G4IVZ6</accession>
<dbReference type="AlphaFoldDB" id="A0A0G4IVZ6"/>
<dbReference type="GO" id="GO:0005852">
    <property type="term" value="C:eukaryotic translation initiation factor 3 complex"/>
    <property type="evidence" value="ECO:0007669"/>
    <property type="project" value="TreeGrafter"/>
</dbReference>
<dbReference type="STRING" id="37360.A0A0G4IVZ6"/>
<evidence type="ECO:0000259" key="2">
    <source>
        <dbReference type="PROSITE" id="PS50250"/>
    </source>
</evidence>
<keyword evidence="4" id="KW-0496">Mitochondrion</keyword>
<feature type="domain" description="PCI" evidence="2">
    <location>
        <begin position="169"/>
        <end position="335"/>
    </location>
</feature>
<gene>
    <name evidence="3" type="ORF">PBRA_001381</name>
    <name evidence="4" type="ORF">PLBR_LOCUS4697</name>
</gene>
<reference evidence="3 5" key="1">
    <citation type="submission" date="2015-02" db="EMBL/GenBank/DDBJ databases">
        <authorList>
            <person name="Chooi Y.-H."/>
        </authorList>
    </citation>
    <scope>NUCLEOTIDE SEQUENCE [LARGE SCALE GENOMIC DNA]</scope>
    <source>
        <strain evidence="3">E3</strain>
    </source>
</reference>
<dbReference type="GO" id="GO:0002183">
    <property type="term" value="P:cytoplasmic translational initiation"/>
    <property type="evidence" value="ECO:0007669"/>
    <property type="project" value="TreeGrafter"/>
</dbReference>
<dbReference type="PANTHER" id="PTHR15350:SF2">
    <property type="entry name" value="EUKARYOTIC TRANSLATION INITIATION FACTOR 3 SUBUNIT M"/>
    <property type="match status" value="1"/>
</dbReference>
<sequence length="369" mass="40416">MTVFVGIASPAAELATLLGKPTPPGNATPSLIISKLVPDDTLVSLIEDESANDKTASLFQLVLSFLDGMDVQDVAKLADRFTACLEKDVNNAELRLGLLIRLCNAVAVASIKARVFTSLLKYSLRSNLSASVLQSCSHIDDWTKEWALDANAQLQLMAQVAAIYAANGRDQDAHKIRVRILSLQLSDPVPHDVLSEHTAHVIAHVLRTGDILYLDALLAKIKKMSLLQKSPLLDLLHRMSSGTVQDLDQFVGQHGAILDQYRLDGAQLRSYQQSLALCTAAARSRNLRISDLKETLGVTTDDEVEQAVITAVTLGIVDAQIDQDEGSVDVLRCAYRSLSADTWKDLQRRLNAWRDNVANVLPWNQHVPN</sequence>
<dbReference type="InterPro" id="IPR000717">
    <property type="entry name" value="PCI_dom"/>
</dbReference>
<dbReference type="Proteomes" id="UP000290189">
    <property type="component" value="Unassembled WGS sequence"/>
</dbReference>
<dbReference type="Pfam" id="PF01399">
    <property type="entry name" value="PCI"/>
    <property type="match status" value="1"/>
</dbReference>
<proteinExistence type="inferred from homology"/>
<dbReference type="Proteomes" id="UP000039324">
    <property type="component" value="Unassembled WGS sequence"/>
</dbReference>
<evidence type="ECO:0000313" key="4">
    <source>
        <dbReference type="EMBL" id="SPQ97482.1"/>
    </source>
</evidence>
<reference evidence="4 6" key="2">
    <citation type="submission" date="2018-03" db="EMBL/GenBank/DDBJ databases">
        <authorList>
            <person name="Fogelqvist J."/>
        </authorList>
    </citation>
    <scope>NUCLEOTIDE SEQUENCE [LARGE SCALE GENOMIC DNA]</scope>
</reference>
<dbReference type="PANTHER" id="PTHR15350">
    <property type="entry name" value="COP9 SIGNALOSOME COMPLEX SUBUNIT 7/DENDRITIC CELL PROTEIN GA17"/>
    <property type="match status" value="1"/>
</dbReference>
<evidence type="ECO:0000313" key="6">
    <source>
        <dbReference type="Proteomes" id="UP000290189"/>
    </source>
</evidence>
<dbReference type="EMBL" id="CDSF01000090">
    <property type="protein sequence ID" value="CEO99475.1"/>
    <property type="molecule type" value="Genomic_DNA"/>
</dbReference>
<dbReference type="InterPro" id="IPR045237">
    <property type="entry name" value="COPS7/eIF3m"/>
</dbReference>
<dbReference type="OMA" id="VCLKALW"/>
<geneLocation type="mitochondrion" evidence="4"/>
<dbReference type="SMART" id="SM00088">
    <property type="entry name" value="PINT"/>
    <property type="match status" value="1"/>
</dbReference>
<name>A0A0G4IVZ6_PLABS</name>
<protein>
    <recommendedName>
        <fullName evidence="2">PCI domain-containing protein</fullName>
    </recommendedName>
</protein>
<dbReference type="OrthoDB" id="10267031at2759"/>
<organism evidence="3 5">
    <name type="scientific">Plasmodiophora brassicae</name>
    <name type="common">Clubroot disease agent</name>
    <dbReference type="NCBI Taxonomy" id="37360"/>
    <lineage>
        <taxon>Eukaryota</taxon>
        <taxon>Sar</taxon>
        <taxon>Rhizaria</taxon>
        <taxon>Endomyxa</taxon>
        <taxon>Phytomyxea</taxon>
        <taxon>Plasmodiophorida</taxon>
        <taxon>Plasmodiophoridae</taxon>
        <taxon>Plasmodiophora</taxon>
    </lineage>
</organism>
<evidence type="ECO:0000256" key="1">
    <source>
        <dbReference type="ARBA" id="ARBA00008482"/>
    </source>
</evidence>
<keyword evidence="5" id="KW-1185">Reference proteome</keyword>
<dbReference type="PROSITE" id="PS50250">
    <property type="entry name" value="PCI"/>
    <property type="match status" value="1"/>
</dbReference>
<evidence type="ECO:0000313" key="3">
    <source>
        <dbReference type="EMBL" id="CEO99475.1"/>
    </source>
</evidence>